<keyword evidence="2" id="KW-0808">Transferase</keyword>
<dbReference type="SUPFAM" id="SSF55729">
    <property type="entry name" value="Acyl-CoA N-acyltransferases (Nat)"/>
    <property type="match status" value="1"/>
</dbReference>
<dbReference type="Pfam" id="PF13673">
    <property type="entry name" value="Acetyltransf_10"/>
    <property type="match status" value="1"/>
</dbReference>
<dbReference type="GO" id="GO:0016747">
    <property type="term" value="F:acyltransferase activity, transferring groups other than amino-acyl groups"/>
    <property type="evidence" value="ECO:0007669"/>
    <property type="project" value="InterPro"/>
</dbReference>
<dbReference type="InterPro" id="IPR000182">
    <property type="entry name" value="GNAT_dom"/>
</dbReference>
<dbReference type="Gene3D" id="3.40.630.30">
    <property type="match status" value="1"/>
</dbReference>
<reference evidence="2" key="1">
    <citation type="submission" date="2022-11" db="EMBL/GenBank/DDBJ databases">
        <title>WGS of Natronobacillus azotifigens 24KS-1, an anaerobic diazotrophic haloalkaliphile from soda-rich habitats.</title>
        <authorList>
            <person name="Sorokin D.Y."/>
            <person name="Merkel A.Y."/>
        </authorList>
    </citation>
    <scope>NUCLEOTIDE SEQUENCE</scope>
    <source>
        <strain evidence="2">24KS-1</strain>
    </source>
</reference>
<dbReference type="InterPro" id="IPR016181">
    <property type="entry name" value="Acyl_CoA_acyltransferase"/>
</dbReference>
<dbReference type="CDD" id="cd04301">
    <property type="entry name" value="NAT_SF"/>
    <property type="match status" value="1"/>
</dbReference>
<evidence type="ECO:0000313" key="3">
    <source>
        <dbReference type="Proteomes" id="UP001084197"/>
    </source>
</evidence>
<comment type="caution">
    <text evidence="2">The sequence shown here is derived from an EMBL/GenBank/DDBJ whole genome shotgun (WGS) entry which is preliminary data.</text>
</comment>
<feature type="domain" description="N-acetyltransferase" evidence="1">
    <location>
        <begin position="6"/>
        <end position="148"/>
    </location>
</feature>
<protein>
    <submittedName>
        <fullName evidence="2">GNAT family N-acetyltransferase</fullName>
        <ecNumber evidence="2">2.3.1.-</ecNumber>
    </submittedName>
</protein>
<dbReference type="PROSITE" id="PS51186">
    <property type="entry name" value="GNAT"/>
    <property type="match status" value="1"/>
</dbReference>
<keyword evidence="2" id="KW-0012">Acyltransferase</keyword>
<sequence length="149" mass="17402">MGWKIKSFDELSLSELYQILQIRVSVFVVEQDCPYQEVDGVDQACQHLFLEKDGQIAAYARLIPQDVLYEDVSIGRILVHKDYRKAGYGHELLAKAIEIISNEWDVEKIKIHAQVYLLDFYRSFGFVEVTEHYLEDGIPHVDMIREKTH</sequence>
<evidence type="ECO:0000313" key="2">
    <source>
        <dbReference type="EMBL" id="MCZ0702712.1"/>
    </source>
</evidence>
<dbReference type="Proteomes" id="UP001084197">
    <property type="component" value="Unassembled WGS sequence"/>
</dbReference>
<evidence type="ECO:0000259" key="1">
    <source>
        <dbReference type="PROSITE" id="PS51186"/>
    </source>
</evidence>
<gene>
    <name evidence="2" type="ORF">OWO01_05775</name>
</gene>
<organism evidence="2 3">
    <name type="scientific">Natronobacillus azotifigens</name>
    <dbReference type="NCBI Taxonomy" id="472978"/>
    <lineage>
        <taxon>Bacteria</taxon>
        <taxon>Bacillati</taxon>
        <taxon>Bacillota</taxon>
        <taxon>Bacilli</taxon>
        <taxon>Bacillales</taxon>
        <taxon>Bacillaceae</taxon>
        <taxon>Natronobacillus</taxon>
    </lineage>
</organism>
<keyword evidence="3" id="KW-1185">Reference proteome</keyword>
<dbReference type="RefSeq" id="WP_268779481.1">
    <property type="nucleotide sequence ID" value="NZ_JAPRAT010000008.1"/>
</dbReference>
<accession>A0A9J6RAM9</accession>
<name>A0A9J6RAM9_9BACI</name>
<proteinExistence type="predicted"/>
<dbReference type="EMBL" id="JAPRAT010000008">
    <property type="protein sequence ID" value="MCZ0702712.1"/>
    <property type="molecule type" value="Genomic_DNA"/>
</dbReference>
<dbReference type="EC" id="2.3.1.-" evidence="2"/>
<dbReference type="AlphaFoldDB" id="A0A9J6RAM9"/>